<keyword evidence="4" id="KW-0408">Iron</keyword>
<evidence type="ECO:0000259" key="7">
    <source>
        <dbReference type="PROSITE" id="PS50819"/>
    </source>
</evidence>
<evidence type="ECO:0000256" key="1">
    <source>
        <dbReference type="ARBA" id="ARBA00022723"/>
    </source>
</evidence>
<keyword evidence="3" id="KW-0651">Protein splicing</keyword>
<dbReference type="NCBIfam" id="NF038136">
    <property type="entry name" value="rSAM_Rv_intein"/>
    <property type="match status" value="1"/>
</dbReference>
<dbReference type="InterPro" id="IPR003586">
    <property type="entry name" value="Hint_dom_C"/>
</dbReference>
<dbReference type="NCBIfam" id="TIGR01445">
    <property type="entry name" value="intein_Nterm"/>
    <property type="match status" value="1"/>
</dbReference>
<dbReference type="SMART" id="SM00306">
    <property type="entry name" value="HintN"/>
    <property type="match status" value="1"/>
</dbReference>
<dbReference type="SMART" id="SM00305">
    <property type="entry name" value="HintC"/>
    <property type="match status" value="1"/>
</dbReference>
<dbReference type="InterPro" id="IPR003587">
    <property type="entry name" value="Hint_dom_N"/>
</dbReference>
<evidence type="ECO:0000256" key="5">
    <source>
        <dbReference type="ARBA" id="ARBA00023014"/>
    </source>
</evidence>
<keyword evidence="2" id="KW-0068">Autocatalytic cleavage</keyword>
<dbReference type="InterPro" id="IPR036844">
    <property type="entry name" value="Hint_dom_sf"/>
</dbReference>
<keyword evidence="1" id="KW-0479">Metal-binding</keyword>
<dbReference type="NCBIfam" id="NF038135">
    <property type="entry name" value="rSAM_Rv2578c"/>
    <property type="match status" value="1"/>
</dbReference>
<evidence type="ECO:0000256" key="6">
    <source>
        <dbReference type="SAM" id="MobiDB-lite"/>
    </source>
</evidence>
<keyword evidence="5" id="KW-0411">Iron-sulfur</keyword>
<dbReference type="InterPro" id="IPR040086">
    <property type="entry name" value="MJ0683-like"/>
</dbReference>
<accession>A0ABP8U552</accession>
<feature type="compositionally biased region" description="Pro residues" evidence="6">
    <location>
        <begin position="659"/>
        <end position="671"/>
    </location>
</feature>
<dbReference type="RefSeq" id="WP_345429938.1">
    <property type="nucleotide sequence ID" value="NZ_BAABHK010000002.1"/>
</dbReference>
<dbReference type="Gene3D" id="3.10.28.10">
    <property type="entry name" value="Homing endonucleases"/>
    <property type="match status" value="1"/>
</dbReference>
<dbReference type="SUPFAM" id="SSF55608">
    <property type="entry name" value="Homing endonucleases"/>
    <property type="match status" value="1"/>
</dbReference>
<sequence>MRWDALSLDGEELGLFGSPVTVDTPEFRGITFHEIRAKSIINQVPAASRVPFQWTINPYRGCSHACVYCLSGDTPILMADGRTKPLREIRVGDAVYGTEVVGSYRRYVVTKVLAHWSTVKPAYRIHLEDGTQLVASGDHRFLSDRGWKYVTGTECGADRRPHLTLKNKLMGVGSFAEPPKKDADYRSGYLCGMIRGDGQLASYSYLSGDVHRFRLVLIDHEALDRSRTYLDGLGVPTIAFTFQNAKLGRQQIPAIRNQSKAGNAAIRRIIVWPAEATTEWHKGFLAGIFDAEGSCSRGVLRISNTDQDIIEHIRGGLEHLGFNYRIEQPKKPVGLPITVIRLLGGIAERLRFFHTVDPAITRKRDIEGLAIKTSARLGVTSIEATGLDLPMYDITTGTGDFIANGVVSHNCFARRTHEYLDFDSGRDFDSQIVVKVNAPELVRRELAAPKWAGGHIAMGTNVDCYQRAEGRYQLMPGIIEALRDAANPFSILTKGSLILRDLPLLEEAADRTDVGAAVSVGFVDKELWRLLEPGTPSPLKRLEVCATLNEHGIGCGVLMGPIVPYLTDSPRQLEAAVRRIAETGATSISAIVLHLRPGAREWFTAWLREHHPELIAPYARLYGRGAYAPKDYQHRIAQRVKDLADKYDIGGRRNVRRMPTPPPSPTQPPEPEQLTLL</sequence>
<dbReference type="PROSITE" id="PS50819">
    <property type="entry name" value="INTEIN_ENDONUCLEASE"/>
    <property type="match status" value="1"/>
</dbReference>
<dbReference type="EMBL" id="BAABHK010000002">
    <property type="protein sequence ID" value="GAA4622569.1"/>
    <property type="molecule type" value="Genomic_DNA"/>
</dbReference>
<feature type="region of interest" description="Disordered" evidence="6">
    <location>
        <begin position="650"/>
        <end position="677"/>
    </location>
</feature>
<dbReference type="InterPro" id="IPR004042">
    <property type="entry name" value="Intein_endonuc_central"/>
</dbReference>
<dbReference type="CDD" id="cd00081">
    <property type="entry name" value="Hint"/>
    <property type="match status" value="1"/>
</dbReference>
<proteinExistence type="predicted"/>
<evidence type="ECO:0000256" key="2">
    <source>
        <dbReference type="ARBA" id="ARBA00022813"/>
    </source>
</evidence>
<comment type="caution">
    <text evidence="8">The sequence shown here is derived from an EMBL/GenBank/DDBJ whole genome shotgun (WGS) entry which is preliminary data.</text>
</comment>
<dbReference type="Pfam" id="PF14528">
    <property type="entry name" value="LAGLIDADG_3"/>
    <property type="match status" value="1"/>
</dbReference>
<gene>
    <name evidence="8" type="ORF">GCM10023196_015300</name>
</gene>
<dbReference type="Gene3D" id="3.80.30.30">
    <property type="match status" value="1"/>
</dbReference>
<name>A0ABP8U552_9ACTN</name>
<dbReference type="InterPro" id="IPR027434">
    <property type="entry name" value="Homing_endonucl"/>
</dbReference>
<dbReference type="InterPro" id="IPR030934">
    <property type="entry name" value="Intein_C"/>
</dbReference>
<dbReference type="InterPro" id="IPR006141">
    <property type="entry name" value="Intein_N"/>
</dbReference>
<dbReference type="PROSITE" id="PS50818">
    <property type="entry name" value="INTEIN_C_TER"/>
    <property type="match status" value="1"/>
</dbReference>
<dbReference type="PANTHER" id="PTHR43432">
    <property type="entry name" value="SLR0285 PROTEIN"/>
    <property type="match status" value="1"/>
</dbReference>
<dbReference type="PROSITE" id="PS50817">
    <property type="entry name" value="INTEIN_N_TER"/>
    <property type="match status" value="1"/>
</dbReference>
<dbReference type="PRINTS" id="PR00379">
    <property type="entry name" value="INTEIN"/>
</dbReference>
<dbReference type="NCBIfam" id="TIGR01443">
    <property type="entry name" value="intein_Cterm"/>
    <property type="match status" value="1"/>
</dbReference>
<dbReference type="Proteomes" id="UP001501442">
    <property type="component" value="Unassembled WGS sequence"/>
</dbReference>
<dbReference type="InterPro" id="IPR004860">
    <property type="entry name" value="LAGLIDADG_dom"/>
</dbReference>
<keyword evidence="9" id="KW-1185">Reference proteome</keyword>
<dbReference type="PANTHER" id="PTHR43432:SF3">
    <property type="entry name" value="SLR0285 PROTEIN"/>
    <property type="match status" value="1"/>
</dbReference>
<evidence type="ECO:0000313" key="8">
    <source>
        <dbReference type="EMBL" id="GAA4622569.1"/>
    </source>
</evidence>
<protein>
    <submittedName>
        <fullName evidence="8">Intein-containing Rv2578c family radical SAM protein</fullName>
    </submittedName>
</protein>
<dbReference type="Gene3D" id="2.170.16.10">
    <property type="entry name" value="Hedgehog/Intein (Hint) domain"/>
    <property type="match status" value="1"/>
</dbReference>
<reference evidence="9" key="1">
    <citation type="journal article" date="2019" name="Int. J. Syst. Evol. Microbiol.">
        <title>The Global Catalogue of Microorganisms (GCM) 10K type strain sequencing project: providing services to taxonomists for standard genome sequencing and annotation.</title>
        <authorList>
            <consortium name="The Broad Institute Genomics Platform"/>
            <consortium name="The Broad Institute Genome Sequencing Center for Infectious Disease"/>
            <person name="Wu L."/>
            <person name="Ma J."/>
        </authorList>
    </citation>
    <scope>NUCLEOTIDE SEQUENCE [LARGE SCALE GENOMIC DNA]</scope>
    <source>
        <strain evidence="9">JCM 17939</strain>
    </source>
</reference>
<feature type="domain" description="DOD-type homing endonuclease" evidence="7">
    <location>
        <begin position="190"/>
        <end position="322"/>
    </location>
</feature>
<evidence type="ECO:0000256" key="4">
    <source>
        <dbReference type="ARBA" id="ARBA00023004"/>
    </source>
</evidence>
<dbReference type="InterPro" id="IPR006142">
    <property type="entry name" value="INTEIN"/>
</dbReference>
<evidence type="ECO:0000313" key="9">
    <source>
        <dbReference type="Proteomes" id="UP001501442"/>
    </source>
</evidence>
<dbReference type="SUPFAM" id="SSF51294">
    <property type="entry name" value="Hedgehog/intein (Hint) domain"/>
    <property type="match status" value="1"/>
</dbReference>
<evidence type="ECO:0000256" key="3">
    <source>
        <dbReference type="ARBA" id="ARBA00023000"/>
    </source>
</evidence>
<organism evidence="8 9">
    <name type="scientific">Actinoallomurus vinaceus</name>
    <dbReference type="NCBI Taxonomy" id="1080074"/>
    <lineage>
        <taxon>Bacteria</taxon>
        <taxon>Bacillati</taxon>
        <taxon>Actinomycetota</taxon>
        <taxon>Actinomycetes</taxon>
        <taxon>Streptosporangiales</taxon>
        <taxon>Thermomonosporaceae</taxon>
        <taxon>Actinoallomurus</taxon>
    </lineage>
</organism>